<protein>
    <submittedName>
        <fullName evidence="18">Ferrichrome-iron receptor</fullName>
    </submittedName>
</protein>
<reference evidence="18 19" key="1">
    <citation type="submission" date="2015-09" db="EMBL/GenBank/DDBJ databases">
        <title>Genome announcement of multiple Pseudomonas syringae strains.</title>
        <authorList>
            <person name="Thakur S."/>
            <person name="Wang P.W."/>
            <person name="Gong Y."/>
            <person name="Weir B.S."/>
            <person name="Guttman D.S."/>
        </authorList>
    </citation>
    <scope>NUCLEOTIDE SEQUENCE [LARGE SCALE GENOMIC DNA]</scope>
    <source>
        <strain evidence="18 19">ICMP9419</strain>
    </source>
</reference>
<dbReference type="Proteomes" id="UP000050381">
    <property type="component" value="Unassembled WGS sequence"/>
</dbReference>
<dbReference type="Pfam" id="PF07660">
    <property type="entry name" value="STN"/>
    <property type="match status" value="1"/>
</dbReference>
<dbReference type="CDD" id="cd01347">
    <property type="entry name" value="ligand_gated_channel"/>
    <property type="match status" value="1"/>
</dbReference>
<evidence type="ECO:0000313" key="18">
    <source>
        <dbReference type="EMBL" id="KPW93317.1"/>
    </source>
</evidence>
<evidence type="ECO:0000256" key="16">
    <source>
        <dbReference type="RuleBase" id="RU003357"/>
    </source>
</evidence>
<dbReference type="InterPro" id="IPR011662">
    <property type="entry name" value="Secretin/TonB_short_N"/>
</dbReference>
<dbReference type="Gene3D" id="3.55.50.30">
    <property type="match status" value="1"/>
</dbReference>
<accession>A0A0P9MWB4</accession>
<keyword evidence="10 16" id="KW-0798">TonB box</keyword>
<keyword evidence="13 14" id="KW-0998">Cell outer membrane</keyword>
<dbReference type="Pfam" id="PF00593">
    <property type="entry name" value="TonB_dep_Rec_b-barrel"/>
    <property type="match status" value="1"/>
</dbReference>
<comment type="subcellular location">
    <subcellularLocation>
        <location evidence="1 14">Cell outer membrane</location>
        <topology evidence="1 14">Multi-pass membrane protein</topology>
    </subcellularLocation>
</comment>
<dbReference type="AlphaFoldDB" id="A0A0P9MWB4"/>
<evidence type="ECO:0000256" key="8">
    <source>
        <dbReference type="ARBA" id="ARBA00023004"/>
    </source>
</evidence>
<evidence type="ECO:0000256" key="4">
    <source>
        <dbReference type="ARBA" id="ARBA00022452"/>
    </source>
</evidence>
<evidence type="ECO:0000256" key="11">
    <source>
        <dbReference type="ARBA" id="ARBA00023136"/>
    </source>
</evidence>
<organism evidence="18 19">
    <name type="scientific">Pseudomonas syringae pv. castaneae</name>
    <dbReference type="NCBI Taxonomy" id="264450"/>
    <lineage>
        <taxon>Bacteria</taxon>
        <taxon>Pseudomonadati</taxon>
        <taxon>Pseudomonadota</taxon>
        <taxon>Gammaproteobacteria</taxon>
        <taxon>Pseudomonadales</taxon>
        <taxon>Pseudomonadaceae</taxon>
        <taxon>Pseudomonas</taxon>
        <taxon>Pseudomonas syringae</taxon>
    </lineage>
</organism>
<sequence length="820" mass="88927">MSRWSFQVSAQKIREFPSMSAVSSYRLRPLLHFSLLLTLSSSPLFASTSWAETSGKRAYEVPAGSLSAALTRFAGQAGVNLSVDPALVNGRNSSGLSGEFAVEEGFARLLQGSGLQLISVGEQAYTLIPAPDSASAGLQLAPTSIVGDSGSTDGQEYAGGQVARKGSQGMLGSRDFMETPFSMTTYTKDAVKNQQARTLGDLIASDPSVRATNPAGGRYEQFTIRGFSLFNSDVSYNGLYGILPTYTIDMEMAERVDILKGPSQLINGISPRGSVGGGINVVPKRATDKPITELTTSYASKGQAGAAVDVARRFGEDDKFGIRFNGVKQSGDTEWDHQSVDRDIAVLGLDFRGDRLRLSTDIGHTERDTDAPQERVQVGANAKVPNANDVRDNYAQSWSKARTKDTFGAVNAEYDLSDSVMLYGGVGARKSNHDFLRHAVSVTNDAGDFSVQPRDFTRDENVRTATAGARSWFNTGPVSHEVNLAASYFYMDFENGGARYAAAPSNLYNPVDTPTPSNPTRADSKVYTENRFSGVALTDTLGFFDDRLLLTLGARWQRVKVDDWTDNVKGDTSYDEEKVSPSGGILYKVTDDLSVYANYMEGLSQGKIAPSTSVNEDQIFPPFVSRQIEVGAKYDLGSYAFTASVFRIKQPAYETNTTSRVFGPNGKRRNDGVELTMFGEPLKGFRLLGGVMYIDSELTNTVNGTFDGNRAPATPEYNVNLGAEWDVPSVKGLTLTGRGIYTSSQYLDQANSKSIDSSERFDVGARYAFKVDQKDITLRANVENVMNKYYWSSAGASDDSEPGLTLSTPRTYLLSATIGF</sequence>
<comment type="caution">
    <text evidence="18">The sequence shown here is derived from an EMBL/GenBank/DDBJ whole genome shotgun (WGS) entry which is preliminary data.</text>
</comment>
<evidence type="ECO:0000256" key="1">
    <source>
        <dbReference type="ARBA" id="ARBA00004571"/>
    </source>
</evidence>
<evidence type="ECO:0000256" key="2">
    <source>
        <dbReference type="ARBA" id="ARBA00009810"/>
    </source>
</evidence>
<evidence type="ECO:0000256" key="5">
    <source>
        <dbReference type="ARBA" id="ARBA00022496"/>
    </source>
</evidence>
<evidence type="ECO:0000313" key="19">
    <source>
        <dbReference type="Proteomes" id="UP000050381"/>
    </source>
</evidence>
<dbReference type="GO" id="GO:0015344">
    <property type="term" value="F:siderophore uptake transmembrane transporter activity"/>
    <property type="evidence" value="ECO:0007669"/>
    <property type="project" value="TreeGrafter"/>
</dbReference>
<keyword evidence="9" id="KW-0406">Ion transport</keyword>
<keyword evidence="8" id="KW-0408">Iron</keyword>
<dbReference type="InterPro" id="IPR012910">
    <property type="entry name" value="Plug_dom"/>
</dbReference>
<dbReference type="GO" id="GO:0015891">
    <property type="term" value="P:siderophore transport"/>
    <property type="evidence" value="ECO:0007669"/>
    <property type="project" value="InterPro"/>
</dbReference>
<keyword evidence="3 14" id="KW-0813">Transport</keyword>
<evidence type="ECO:0000259" key="17">
    <source>
        <dbReference type="SMART" id="SM00965"/>
    </source>
</evidence>
<dbReference type="EMBL" id="LJQD01000363">
    <property type="protein sequence ID" value="KPW93317.1"/>
    <property type="molecule type" value="Genomic_DNA"/>
</dbReference>
<evidence type="ECO:0000256" key="14">
    <source>
        <dbReference type="PROSITE-ProRule" id="PRU01360"/>
    </source>
</evidence>
<keyword evidence="6 14" id="KW-0812">Transmembrane</keyword>
<dbReference type="GO" id="GO:0009279">
    <property type="term" value="C:cell outer membrane"/>
    <property type="evidence" value="ECO:0007669"/>
    <property type="project" value="UniProtKB-SubCell"/>
</dbReference>
<name>A0A0P9MWB4_PSESX</name>
<evidence type="ECO:0000256" key="12">
    <source>
        <dbReference type="ARBA" id="ARBA00023170"/>
    </source>
</evidence>
<dbReference type="PANTHER" id="PTHR32552">
    <property type="entry name" value="FERRICHROME IRON RECEPTOR-RELATED"/>
    <property type="match status" value="1"/>
</dbReference>
<evidence type="ECO:0000256" key="3">
    <source>
        <dbReference type="ARBA" id="ARBA00022448"/>
    </source>
</evidence>
<dbReference type="InterPro" id="IPR036942">
    <property type="entry name" value="Beta-barrel_TonB_sf"/>
</dbReference>
<dbReference type="Pfam" id="PF07715">
    <property type="entry name" value="Plug"/>
    <property type="match status" value="1"/>
</dbReference>
<dbReference type="Gene3D" id="2.40.170.20">
    <property type="entry name" value="TonB-dependent receptor, beta-barrel domain"/>
    <property type="match status" value="1"/>
</dbReference>
<evidence type="ECO:0000256" key="9">
    <source>
        <dbReference type="ARBA" id="ARBA00023065"/>
    </source>
</evidence>
<keyword evidence="4 14" id="KW-1134">Transmembrane beta strand</keyword>
<keyword evidence="5" id="KW-0410">Iron transport</keyword>
<dbReference type="PROSITE" id="PS01156">
    <property type="entry name" value="TONB_DEPENDENT_REC_2"/>
    <property type="match status" value="1"/>
</dbReference>
<dbReference type="Gene3D" id="2.170.130.10">
    <property type="entry name" value="TonB-dependent receptor, plug domain"/>
    <property type="match status" value="1"/>
</dbReference>
<evidence type="ECO:0000256" key="10">
    <source>
        <dbReference type="ARBA" id="ARBA00023077"/>
    </source>
</evidence>
<evidence type="ECO:0000256" key="15">
    <source>
        <dbReference type="PROSITE-ProRule" id="PRU10144"/>
    </source>
</evidence>
<keyword evidence="12 18" id="KW-0675">Receptor</keyword>
<evidence type="ECO:0000256" key="6">
    <source>
        <dbReference type="ARBA" id="ARBA00022692"/>
    </source>
</evidence>
<dbReference type="NCBIfam" id="TIGR01783">
    <property type="entry name" value="TonB-siderophor"/>
    <property type="match status" value="1"/>
</dbReference>
<gene>
    <name evidence="18" type="ORF">ALO79_05643</name>
</gene>
<dbReference type="InterPro" id="IPR037066">
    <property type="entry name" value="Plug_dom_sf"/>
</dbReference>
<feature type="domain" description="Secretin/TonB short N-terminal" evidence="17">
    <location>
        <begin position="79"/>
        <end position="130"/>
    </location>
</feature>
<dbReference type="PATRIC" id="fig|264450.4.peg.515"/>
<comment type="similarity">
    <text evidence="2 14 16">Belongs to the TonB-dependent receptor family.</text>
</comment>
<feature type="short sequence motif" description="TonB C-terminal box" evidence="15">
    <location>
        <begin position="803"/>
        <end position="820"/>
    </location>
</feature>
<evidence type="ECO:0000256" key="7">
    <source>
        <dbReference type="ARBA" id="ARBA00022729"/>
    </source>
</evidence>
<dbReference type="InterPro" id="IPR000531">
    <property type="entry name" value="Beta-barrel_TonB"/>
</dbReference>
<dbReference type="InterPro" id="IPR010105">
    <property type="entry name" value="TonB_sidphr_rcpt"/>
</dbReference>
<dbReference type="SMART" id="SM00965">
    <property type="entry name" value="STN"/>
    <property type="match status" value="1"/>
</dbReference>
<dbReference type="GO" id="GO:0038023">
    <property type="term" value="F:signaling receptor activity"/>
    <property type="evidence" value="ECO:0007669"/>
    <property type="project" value="InterPro"/>
</dbReference>
<evidence type="ECO:0000256" key="13">
    <source>
        <dbReference type="ARBA" id="ARBA00023237"/>
    </source>
</evidence>
<dbReference type="PROSITE" id="PS52016">
    <property type="entry name" value="TONB_DEPENDENT_REC_3"/>
    <property type="match status" value="1"/>
</dbReference>
<proteinExistence type="inferred from homology"/>
<dbReference type="InterPro" id="IPR010917">
    <property type="entry name" value="TonB_rcpt_CS"/>
</dbReference>
<dbReference type="InterPro" id="IPR039426">
    <property type="entry name" value="TonB-dep_rcpt-like"/>
</dbReference>
<keyword evidence="7" id="KW-0732">Signal</keyword>
<dbReference type="PANTHER" id="PTHR32552:SF82">
    <property type="entry name" value="FCUA PROTEIN"/>
    <property type="match status" value="1"/>
</dbReference>
<keyword evidence="11 14" id="KW-0472">Membrane</keyword>
<dbReference type="SUPFAM" id="SSF56935">
    <property type="entry name" value="Porins"/>
    <property type="match status" value="1"/>
</dbReference>